<dbReference type="STRING" id="407022.SAMN05661044_00823"/>
<dbReference type="RefSeq" id="WP_093318649.1">
    <property type="nucleotide sequence ID" value="NZ_FOAF01000001.1"/>
</dbReference>
<dbReference type="SUPFAM" id="SSF52402">
    <property type="entry name" value="Adenine nucleotide alpha hydrolases-like"/>
    <property type="match status" value="1"/>
</dbReference>
<dbReference type="InterPro" id="IPR006015">
    <property type="entry name" value="Universal_stress_UspA"/>
</dbReference>
<keyword evidence="4" id="KW-1185">Reference proteome</keyword>
<evidence type="ECO:0000313" key="3">
    <source>
        <dbReference type="EMBL" id="SEK65555.1"/>
    </source>
</evidence>
<reference evidence="4" key="1">
    <citation type="submission" date="2016-10" db="EMBL/GenBank/DDBJ databases">
        <authorList>
            <person name="Varghese N."/>
            <person name="Submissions S."/>
        </authorList>
    </citation>
    <scope>NUCLEOTIDE SEQUENCE [LARGE SCALE GENOMIC DNA]</scope>
    <source>
        <strain evidence="4">DSM 18733</strain>
    </source>
</reference>
<feature type="domain" description="UspA" evidence="2">
    <location>
        <begin position="1"/>
        <end position="148"/>
    </location>
</feature>
<dbReference type="Proteomes" id="UP000199421">
    <property type="component" value="Unassembled WGS sequence"/>
</dbReference>
<dbReference type="InterPro" id="IPR006016">
    <property type="entry name" value="UspA"/>
</dbReference>
<dbReference type="CDD" id="cd00293">
    <property type="entry name" value="USP-like"/>
    <property type="match status" value="1"/>
</dbReference>
<protein>
    <submittedName>
        <fullName evidence="3">Nucleotide-binding universal stress protein, UspA family</fullName>
    </submittedName>
</protein>
<gene>
    <name evidence="3" type="ORF">SAMN05661044_00823</name>
</gene>
<proteinExistence type="inferred from homology"/>
<comment type="similarity">
    <text evidence="1">Belongs to the universal stress protein A family.</text>
</comment>
<evidence type="ECO:0000259" key="2">
    <source>
        <dbReference type="Pfam" id="PF00582"/>
    </source>
</evidence>
<evidence type="ECO:0000256" key="1">
    <source>
        <dbReference type="ARBA" id="ARBA00008791"/>
    </source>
</evidence>
<accession>A0A1H7IXL8</accession>
<sequence>MKRILVPTDFSTNSIAGIQFAIHLANITSAELEFIYVSYLHASPYHVGHDIEEKTYIDNEKEKSTYLLKLETFVSAIYGEMDLPPKNYTLQVIQGVRADSAILNYSEKHHQFDYICISSKGAGSIDRIFGTNTGNLVSKSIIPVIVVPQMFKVSDITKIVYASDLLDFEIELKKVLAFARPIRSPVEILHFGPDISLVPNEYISQDYSKMYEYGLSFHFEKTNSLHTLLRNLRDKITVMKPSLLVLFTKQDRSFFQKLFLFSVAEGLSFQAIVPMLIINKTKKVDKN</sequence>
<dbReference type="Pfam" id="PF00582">
    <property type="entry name" value="Usp"/>
    <property type="match status" value="1"/>
</dbReference>
<dbReference type="Gene3D" id="3.40.50.12370">
    <property type="match status" value="1"/>
</dbReference>
<organism evidence="3 4">
    <name type="scientific">Olivibacter domesticus</name>
    <name type="common">Pseudosphingobacterium domesticum</name>
    <dbReference type="NCBI Taxonomy" id="407022"/>
    <lineage>
        <taxon>Bacteria</taxon>
        <taxon>Pseudomonadati</taxon>
        <taxon>Bacteroidota</taxon>
        <taxon>Sphingobacteriia</taxon>
        <taxon>Sphingobacteriales</taxon>
        <taxon>Sphingobacteriaceae</taxon>
        <taxon>Olivibacter</taxon>
    </lineage>
</organism>
<dbReference type="OrthoDB" id="9788959at2"/>
<dbReference type="AlphaFoldDB" id="A0A1H7IXL8"/>
<name>A0A1H7IXL8_OLID1</name>
<dbReference type="PRINTS" id="PR01438">
    <property type="entry name" value="UNVRSLSTRESS"/>
</dbReference>
<evidence type="ECO:0000313" key="4">
    <source>
        <dbReference type="Proteomes" id="UP000199421"/>
    </source>
</evidence>
<dbReference type="EMBL" id="FOAF01000001">
    <property type="protein sequence ID" value="SEK65555.1"/>
    <property type="molecule type" value="Genomic_DNA"/>
</dbReference>